<gene>
    <name evidence="1" type="ORF">L228DRAFT_141198</name>
</gene>
<evidence type="ECO:0000313" key="1">
    <source>
        <dbReference type="EMBL" id="KZF22997.1"/>
    </source>
</evidence>
<dbReference type="Proteomes" id="UP000076632">
    <property type="component" value="Unassembled WGS sequence"/>
</dbReference>
<evidence type="ECO:0000313" key="2">
    <source>
        <dbReference type="Proteomes" id="UP000076632"/>
    </source>
</evidence>
<reference evidence="1 2" key="1">
    <citation type="journal article" date="2016" name="Fungal Biol.">
        <title>The genome of Xylona heveae provides a window into fungal endophytism.</title>
        <authorList>
            <person name="Gazis R."/>
            <person name="Kuo A."/>
            <person name="Riley R."/>
            <person name="LaButti K."/>
            <person name="Lipzen A."/>
            <person name="Lin J."/>
            <person name="Amirebrahimi M."/>
            <person name="Hesse C.N."/>
            <person name="Spatafora J.W."/>
            <person name="Henrissat B."/>
            <person name="Hainaut M."/>
            <person name="Grigoriev I.V."/>
            <person name="Hibbett D.S."/>
        </authorList>
    </citation>
    <scope>NUCLEOTIDE SEQUENCE [LARGE SCALE GENOMIC DNA]</scope>
    <source>
        <strain evidence="1 2">TC161</strain>
    </source>
</reference>
<dbReference type="EMBL" id="KV407458">
    <property type="protein sequence ID" value="KZF22997.1"/>
    <property type="molecule type" value="Genomic_DNA"/>
</dbReference>
<protein>
    <submittedName>
        <fullName evidence="1">Uncharacterized protein</fullName>
    </submittedName>
</protein>
<dbReference type="AlphaFoldDB" id="A0A161TBE1"/>
<organism evidence="1 2">
    <name type="scientific">Xylona heveae (strain CBS 132557 / TC161)</name>
    <dbReference type="NCBI Taxonomy" id="1328760"/>
    <lineage>
        <taxon>Eukaryota</taxon>
        <taxon>Fungi</taxon>
        <taxon>Dikarya</taxon>
        <taxon>Ascomycota</taxon>
        <taxon>Pezizomycotina</taxon>
        <taxon>Xylonomycetes</taxon>
        <taxon>Xylonales</taxon>
        <taxon>Xylonaceae</taxon>
        <taxon>Xylona</taxon>
    </lineage>
</organism>
<sequence>MLQCKFKFCACRAVVHSFALHILIGQALLWGNGNLTFYLFIFLIQPLSFLIYMYSSFISLFPFPFLHFYASQF</sequence>
<proteinExistence type="predicted"/>
<accession>A0A161TBE1</accession>
<dbReference type="InParanoid" id="A0A161TBE1"/>
<name>A0A161TBE1_XYLHT</name>
<dbReference type="RefSeq" id="XP_018188552.1">
    <property type="nucleotide sequence ID" value="XM_018329173.1"/>
</dbReference>
<keyword evidence="2" id="KW-1185">Reference proteome</keyword>
<dbReference type="GeneID" id="28894310"/>